<evidence type="ECO:0000256" key="4">
    <source>
        <dbReference type="PROSITE-ProRule" id="PRU01161"/>
    </source>
</evidence>
<feature type="domain" description="PNPLA" evidence="5">
    <location>
        <begin position="5"/>
        <end position="225"/>
    </location>
</feature>
<comment type="caution">
    <text evidence="6">The sequence shown here is derived from an EMBL/GenBank/DDBJ whole genome shotgun (WGS) entry which is preliminary data.</text>
</comment>
<dbReference type="InterPro" id="IPR002641">
    <property type="entry name" value="PNPLA_dom"/>
</dbReference>
<dbReference type="PANTHER" id="PTHR14226:SF78">
    <property type="entry name" value="SLR0060 PROTEIN"/>
    <property type="match status" value="1"/>
</dbReference>
<feature type="active site" description="Proton acceptor" evidence="4">
    <location>
        <position position="212"/>
    </location>
</feature>
<evidence type="ECO:0000256" key="2">
    <source>
        <dbReference type="ARBA" id="ARBA00022963"/>
    </source>
</evidence>
<dbReference type="InterPro" id="IPR050301">
    <property type="entry name" value="NTE"/>
</dbReference>
<keyword evidence="2 4" id="KW-0442">Lipid degradation</keyword>
<dbReference type="SUPFAM" id="SSF52151">
    <property type="entry name" value="FabD/lysophospholipase-like"/>
    <property type="match status" value="1"/>
</dbReference>
<feature type="short sequence motif" description="DGA/G" evidence="4">
    <location>
        <begin position="212"/>
        <end position="214"/>
    </location>
</feature>
<name>A0A831WAP2_9GAMM</name>
<sequence length="373" mass="40874">MLGLALSGGGFRATLFHIGSLQRINEAGLLGRIDEFTSVSGGSIIAAQLGLRWPELVFGADGIAKNIHELIVEPLRLFCGRTIDVGVILGGIISPFRHPSDLLIGNHRKYLYGNSTLQDLPARTGGPRFTLYATSLQTGASVVFSHEYLSEYHLGRLPDPDIPLAVAVAASSAFPPPLCPVKLRVDPDAWSRGNISDLHGDSYLRENLWLADGGIYDNLGLERLNRLCDRILVSDAGAPFSVDRKVRLARFSQLARTKRTLDIMSEQVRALRTRDLIRQFVSGEKSGAYWGIGTVISDFPLEERGLVGALMADSEETRRIAAMRTRLNRFSAEEQEALINWGYAQADAALRARFDPSLAAPERLPYPDAQAHG</sequence>
<comment type="caution">
    <text evidence="4">Lacks conserved residue(s) required for the propagation of feature annotation.</text>
</comment>
<accession>A0A831WAP2</accession>
<gene>
    <name evidence="6" type="ORF">ENJ12_07565</name>
</gene>
<evidence type="ECO:0000259" key="5">
    <source>
        <dbReference type="PROSITE" id="PS51635"/>
    </source>
</evidence>
<evidence type="ECO:0000256" key="3">
    <source>
        <dbReference type="ARBA" id="ARBA00023098"/>
    </source>
</evidence>
<evidence type="ECO:0000313" key="6">
    <source>
        <dbReference type="EMBL" id="HEC06692.1"/>
    </source>
</evidence>
<dbReference type="GO" id="GO:0016042">
    <property type="term" value="P:lipid catabolic process"/>
    <property type="evidence" value="ECO:0007669"/>
    <property type="project" value="UniProtKB-UniRule"/>
</dbReference>
<keyword evidence="3 4" id="KW-0443">Lipid metabolism</keyword>
<evidence type="ECO:0000256" key="1">
    <source>
        <dbReference type="ARBA" id="ARBA00022801"/>
    </source>
</evidence>
<dbReference type="PANTHER" id="PTHR14226">
    <property type="entry name" value="NEUROPATHY TARGET ESTERASE/SWISS CHEESE D.MELANOGASTER"/>
    <property type="match status" value="1"/>
</dbReference>
<dbReference type="GO" id="GO:0016787">
    <property type="term" value="F:hydrolase activity"/>
    <property type="evidence" value="ECO:0007669"/>
    <property type="project" value="UniProtKB-UniRule"/>
</dbReference>
<dbReference type="AlphaFoldDB" id="A0A831WAP2"/>
<dbReference type="EMBL" id="DRLF01000265">
    <property type="protein sequence ID" value="HEC06692.1"/>
    <property type="molecule type" value="Genomic_DNA"/>
</dbReference>
<feature type="active site" description="Nucleophile" evidence="4">
    <location>
        <position position="40"/>
    </location>
</feature>
<dbReference type="InterPro" id="IPR016035">
    <property type="entry name" value="Acyl_Trfase/lysoPLipase"/>
</dbReference>
<keyword evidence="1 4" id="KW-0378">Hydrolase</keyword>
<dbReference type="Pfam" id="PF01734">
    <property type="entry name" value="Patatin"/>
    <property type="match status" value="1"/>
</dbReference>
<dbReference type="Proteomes" id="UP000886339">
    <property type="component" value="Unassembled WGS sequence"/>
</dbReference>
<proteinExistence type="predicted"/>
<dbReference type="Gene3D" id="3.40.1090.10">
    <property type="entry name" value="Cytosolic phospholipase A2 catalytic domain"/>
    <property type="match status" value="2"/>
</dbReference>
<reference evidence="6" key="1">
    <citation type="journal article" date="2020" name="mSystems">
        <title>Genome- and Community-Level Interaction Insights into Carbon Utilization and Element Cycling Functions of Hydrothermarchaeota in Hydrothermal Sediment.</title>
        <authorList>
            <person name="Zhou Z."/>
            <person name="Liu Y."/>
            <person name="Xu W."/>
            <person name="Pan J."/>
            <person name="Luo Z.H."/>
            <person name="Li M."/>
        </authorList>
    </citation>
    <scope>NUCLEOTIDE SEQUENCE [LARGE SCALE GENOMIC DNA]</scope>
    <source>
        <strain evidence="6">HyVt-458</strain>
    </source>
</reference>
<dbReference type="PROSITE" id="PS51635">
    <property type="entry name" value="PNPLA"/>
    <property type="match status" value="1"/>
</dbReference>
<protein>
    <submittedName>
        <fullName evidence="6">Patatin-like phospholipase family protein</fullName>
    </submittedName>
</protein>
<organism evidence="6">
    <name type="scientific">Thiolapillus brandeum</name>
    <dbReference type="NCBI Taxonomy" id="1076588"/>
    <lineage>
        <taxon>Bacteria</taxon>
        <taxon>Pseudomonadati</taxon>
        <taxon>Pseudomonadota</taxon>
        <taxon>Gammaproteobacteria</taxon>
        <taxon>Chromatiales</taxon>
        <taxon>Sedimenticolaceae</taxon>
        <taxon>Thiolapillus</taxon>
    </lineage>
</organism>